<reference evidence="2" key="1">
    <citation type="journal article" date="2022" name="Nat. Commun.">
        <title>Chromosome evolution and the genetic basis of agronomically important traits in greater yam.</title>
        <authorList>
            <person name="Bredeson J.V."/>
            <person name="Lyons J.B."/>
            <person name="Oniyinde I.O."/>
            <person name="Okereke N.R."/>
            <person name="Kolade O."/>
            <person name="Nnabue I."/>
            <person name="Nwadili C.O."/>
            <person name="Hribova E."/>
            <person name="Parker M."/>
            <person name="Nwogha J."/>
            <person name="Shu S."/>
            <person name="Carlson J."/>
            <person name="Kariba R."/>
            <person name="Muthemba S."/>
            <person name="Knop K."/>
            <person name="Barton G.J."/>
            <person name="Sherwood A.V."/>
            <person name="Lopez-Montes A."/>
            <person name="Asiedu R."/>
            <person name="Jamnadass R."/>
            <person name="Muchugi A."/>
            <person name="Goodstein D."/>
            <person name="Egesi C.N."/>
            <person name="Featherston J."/>
            <person name="Asfaw A."/>
            <person name="Simpson G.G."/>
            <person name="Dolezel J."/>
            <person name="Hendre P.S."/>
            <person name="Van Deynze A."/>
            <person name="Kumar P.L."/>
            <person name="Obidiegwu J.E."/>
            <person name="Bhattacharjee R."/>
            <person name="Rokhsar D.S."/>
        </authorList>
    </citation>
    <scope>NUCLEOTIDE SEQUENCE [LARGE SCALE GENOMIC DNA]</scope>
    <source>
        <strain evidence="2">cv. TDa95/00328</strain>
    </source>
</reference>
<comment type="caution">
    <text evidence="1">The sequence shown here is derived from an EMBL/GenBank/DDBJ whole genome shotgun (WGS) entry which is preliminary data.</text>
</comment>
<organism evidence="1 2">
    <name type="scientific">Dioscorea alata</name>
    <name type="common">Purple yam</name>
    <dbReference type="NCBI Taxonomy" id="55571"/>
    <lineage>
        <taxon>Eukaryota</taxon>
        <taxon>Viridiplantae</taxon>
        <taxon>Streptophyta</taxon>
        <taxon>Embryophyta</taxon>
        <taxon>Tracheophyta</taxon>
        <taxon>Spermatophyta</taxon>
        <taxon>Magnoliopsida</taxon>
        <taxon>Liliopsida</taxon>
        <taxon>Dioscoreales</taxon>
        <taxon>Dioscoreaceae</taxon>
        <taxon>Dioscorea</taxon>
    </lineage>
</organism>
<dbReference type="EMBL" id="CM037024">
    <property type="protein sequence ID" value="KAH7664473.1"/>
    <property type="molecule type" value="Genomic_DNA"/>
</dbReference>
<keyword evidence="2" id="KW-1185">Reference proteome</keyword>
<gene>
    <name evidence="1" type="ORF">IHE45_14G122700</name>
</gene>
<dbReference type="Proteomes" id="UP000827976">
    <property type="component" value="Chromosome 14"/>
</dbReference>
<protein>
    <submittedName>
        <fullName evidence="1">F-box domain-containing protein</fullName>
    </submittedName>
</protein>
<name>A0ACB7UUX8_DIOAL</name>
<proteinExistence type="predicted"/>
<evidence type="ECO:0000313" key="1">
    <source>
        <dbReference type="EMBL" id="KAH7664473.1"/>
    </source>
</evidence>
<sequence length="340" mass="38167">MEKAVPMNRLNKDMLIEILARADGPAIVSASCASTGLREASQEKNLWENLCQTTWPSTKEQRVHDIICSSSGFAKFYSNSLPLVLYNPEQQQQQQQQQGFISTPSELVSLVDVFYGEVCVFSNVVHGIPMHNTGSWFLDCPFRLDALDDGASPPLMAEGEEAVKEVYKRLDELRLSWVLLDSRNGAAVNLSSWRPTLVEKNWPSEGNLLVRFSCPLPVDQQLLGGAGGVECVIDLRFRVLERPMAKTELRMVEVTLQVEDVDGMHVNGRGSLMVLYWALSCSTRSRDRRAIEEGYLKYQSKQMAALDVKNRKERLVDKMCALSGAALFAFFCLSGYHFLM</sequence>
<accession>A0ACB7UUX8</accession>
<evidence type="ECO:0000313" key="2">
    <source>
        <dbReference type="Proteomes" id="UP000827976"/>
    </source>
</evidence>